<keyword evidence="4 7" id="KW-0812">Transmembrane</keyword>
<feature type="transmembrane region" description="Helical" evidence="7">
    <location>
        <begin position="153"/>
        <end position="179"/>
    </location>
</feature>
<comment type="subcellular location">
    <subcellularLocation>
        <location evidence="1">Cell membrane</location>
        <topology evidence="1">Multi-pass membrane protein</topology>
    </subcellularLocation>
</comment>
<evidence type="ECO:0000256" key="3">
    <source>
        <dbReference type="ARBA" id="ARBA00022475"/>
    </source>
</evidence>
<comment type="similarity">
    <text evidence="2">Belongs to the cytochrome ubiquinol oxidase subunit 2 family.</text>
</comment>
<evidence type="ECO:0000256" key="4">
    <source>
        <dbReference type="ARBA" id="ARBA00022692"/>
    </source>
</evidence>
<dbReference type="KEGG" id="bcai:K788_0006180"/>
<feature type="transmembrane region" description="Helical" evidence="7">
    <location>
        <begin position="346"/>
        <end position="364"/>
    </location>
</feature>
<feature type="transmembrane region" description="Helical" evidence="7">
    <location>
        <begin position="199"/>
        <end position="225"/>
    </location>
</feature>
<accession>A0A0P0RLX4</accession>
<dbReference type="EC" id="1.10.3.-" evidence="8"/>
<keyword evidence="8" id="KW-0560">Oxidoreductase</keyword>
<evidence type="ECO:0000256" key="5">
    <source>
        <dbReference type="ARBA" id="ARBA00022989"/>
    </source>
</evidence>
<evidence type="ECO:0000256" key="2">
    <source>
        <dbReference type="ARBA" id="ARBA00007543"/>
    </source>
</evidence>
<dbReference type="EMBL" id="CP012748">
    <property type="protein sequence ID" value="ALL69745.1"/>
    <property type="molecule type" value="Genomic_DNA"/>
</dbReference>
<keyword evidence="6 7" id="KW-0472">Membrane</keyword>
<feature type="transmembrane region" description="Helical" evidence="7">
    <location>
        <begin position="303"/>
        <end position="326"/>
    </location>
</feature>
<evidence type="ECO:0000313" key="8">
    <source>
        <dbReference type="EMBL" id="ALL69745.1"/>
    </source>
</evidence>
<organism evidence="8 9">
    <name type="scientific">Paraburkholderia caribensis MBA4</name>
    <dbReference type="NCBI Taxonomy" id="1323664"/>
    <lineage>
        <taxon>Bacteria</taxon>
        <taxon>Pseudomonadati</taxon>
        <taxon>Pseudomonadota</taxon>
        <taxon>Betaproteobacteria</taxon>
        <taxon>Burkholderiales</taxon>
        <taxon>Burkholderiaceae</taxon>
        <taxon>Paraburkholderia</taxon>
    </lineage>
</organism>
<proteinExistence type="inferred from homology"/>
<dbReference type="Proteomes" id="UP000019146">
    <property type="component" value="Plasmid unnamed"/>
</dbReference>
<evidence type="ECO:0000256" key="6">
    <source>
        <dbReference type="ARBA" id="ARBA00023136"/>
    </source>
</evidence>
<dbReference type="GO" id="GO:0009055">
    <property type="term" value="F:electron transfer activity"/>
    <property type="evidence" value="ECO:0007669"/>
    <property type="project" value="TreeGrafter"/>
</dbReference>
<dbReference type="GO" id="GO:0070069">
    <property type="term" value="C:cytochrome complex"/>
    <property type="evidence" value="ECO:0007669"/>
    <property type="project" value="TreeGrafter"/>
</dbReference>
<keyword evidence="8" id="KW-0614">Plasmid</keyword>
<keyword evidence="5 7" id="KW-1133">Transmembrane helix</keyword>
<keyword evidence="3" id="KW-1003">Cell membrane</keyword>
<evidence type="ECO:0000256" key="1">
    <source>
        <dbReference type="ARBA" id="ARBA00004651"/>
    </source>
</evidence>
<sequence>MMDIATCWTAIITFGVGMYIALDGFDLGIGILLPFFSSEYDRELLFSSRSPAWRGNAIWMGFGGASLYAAFPTVCSVLLSALYLPLVAMVLCLIFRSVALRNREKAGRSRMLWNRVFIFGSAGGTFFQGVMLGDCMAGMRVEHGLFVGNQFDWFTPFCLVTGLALLITYALIGCCWLIAKTEGELQRKLYRTFSPLTALQLLTIAGLITGLVSLVMYGLLGCCWFISRSKGELQRKLYRVVLPLAAIQLLVIVGLSMKTEMNTLPLVVRWFDWSVLRWLLPAPLLIAAASCGMQRAVAVLRGFVPFVVAVPILLLGYIGLLINLWPFSIFSGMSIWHATALPSNEVFKLVGAAMVIPILLAYTLPGYRFAGRERDLWDV</sequence>
<geneLocation type="plasmid" evidence="9"/>
<dbReference type="PANTHER" id="PTHR43141">
    <property type="entry name" value="CYTOCHROME BD2 SUBUNIT II"/>
    <property type="match status" value="1"/>
</dbReference>
<dbReference type="GO" id="GO:0019646">
    <property type="term" value="P:aerobic electron transport chain"/>
    <property type="evidence" value="ECO:0007669"/>
    <property type="project" value="TreeGrafter"/>
</dbReference>
<evidence type="ECO:0000313" key="9">
    <source>
        <dbReference type="Proteomes" id="UP000019146"/>
    </source>
</evidence>
<feature type="transmembrane region" description="Helical" evidence="7">
    <location>
        <begin position="237"/>
        <end position="255"/>
    </location>
</feature>
<gene>
    <name evidence="8" type="ORF">K788_0006180</name>
</gene>
<dbReference type="GO" id="GO:0005886">
    <property type="term" value="C:plasma membrane"/>
    <property type="evidence" value="ECO:0007669"/>
    <property type="project" value="UniProtKB-SubCell"/>
</dbReference>
<dbReference type="InterPro" id="IPR003317">
    <property type="entry name" value="Cyt-d_oxidase_su2"/>
</dbReference>
<feature type="transmembrane region" description="Helical" evidence="7">
    <location>
        <begin position="7"/>
        <end position="36"/>
    </location>
</feature>
<dbReference type="PANTHER" id="PTHR43141:SF4">
    <property type="entry name" value="CYTOCHROME BD2 SUBUNIT II"/>
    <property type="match status" value="1"/>
</dbReference>
<dbReference type="AlphaFoldDB" id="A0A0P0RLX4"/>
<protein>
    <submittedName>
        <fullName evidence="8">Putative Cytochrome bd2, subunit II</fullName>
        <ecNumber evidence="8">1.10.3.-</ecNumber>
    </submittedName>
</protein>
<feature type="transmembrane region" description="Helical" evidence="7">
    <location>
        <begin position="82"/>
        <end position="100"/>
    </location>
</feature>
<name>A0A0P0RLX4_9BURK</name>
<evidence type="ECO:0000256" key="7">
    <source>
        <dbReference type="SAM" id="Phobius"/>
    </source>
</evidence>
<dbReference type="Pfam" id="PF02322">
    <property type="entry name" value="Cyt_bd_oxida_II"/>
    <property type="match status" value="1"/>
</dbReference>
<reference evidence="8 9" key="1">
    <citation type="journal article" date="2014" name="Genome Announc.">
        <title>Draft Genome Sequence of the Haloacid-Degrading Burkholderia caribensis Strain MBA4.</title>
        <authorList>
            <person name="Pan Y."/>
            <person name="Kong K.F."/>
            <person name="Tsang J.S."/>
        </authorList>
    </citation>
    <scope>NUCLEOTIDE SEQUENCE [LARGE SCALE GENOMIC DNA]</scope>
    <source>
        <strain evidence="8 9">MBA4</strain>
        <plasmid evidence="9">Plasmid</plasmid>
    </source>
</reference>
<dbReference type="GO" id="GO:0016682">
    <property type="term" value="F:oxidoreductase activity, acting on diphenols and related substances as donors, oxygen as acceptor"/>
    <property type="evidence" value="ECO:0007669"/>
    <property type="project" value="TreeGrafter"/>
</dbReference>
<feature type="transmembrane region" description="Helical" evidence="7">
    <location>
        <begin position="112"/>
        <end position="132"/>
    </location>
</feature>